<dbReference type="AlphaFoldDB" id="A0A6A2SF89"/>
<gene>
    <name evidence="1" type="ORF">GT999_00205</name>
    <name evidence="2" type="ORF">GUA24_00210</name>
</gene>
<reference evidence="2 3" key="1">
    <citation type="journal article" date="2019" name="Nat. Med.">
        <title>A library of human gut bacterial isolates paired with longitudinal multiomics data enables mechanistic microbiome research.</title>
        <authorList>
            <person name="Poyet M."/>
            <person name="Groussin M."/>
            <person name="Gibbons S.M."/>
            <person name="Avila-Pacheco J."/>
            <person name="Jiang X."/>
            <person name="Kearney S.M."/>
            <person name="Perrotta A.R."/>
            <person name="Berdy B."/>
            <person name="Zhao S."/>
            <person name="Lieberman T.D."/>
            <person name="Swanson P.K."/>
            <person name="Smith M."/>
            <person name="Roesemann S."/>
            <person name="Alexander J.E."/>
            <person name="Rich S.A."/>
            <person name="Livny J."/>
            <person name="Vlamakis H."/>
            <person name="Clish C."/>
            <person name="Bullock K."/>
            <person name="Deik A."/>
            <person name="Scott J."/>
            <person name="Pierce K.A."/>
            <person name="Xavier R.J."/>
            <person name="Alm E.J."/>
        </authorList>
    </citation>
    <scope>NUCLEOTIDE SEQUENCE</scope>
    <source>
        <strain evidence="1 3">BIOML-A395</strain>
        <strain evidence="2">BIOML-A409</strain>
    </source>
</reference>
<dbReference type="Proteomes" id="UP000638311">
    <property type="component" value="Unassembled WGS sequence"/>
</dbReference>
<comment type="caution">
    <text evidence="2">The sequence shown here is derived from an EMBL/GenBank/DDBJ whole genome shotgun (WGS) entry which is preliminary data.</text>
</comment>
<evidence type="ECO:0000313" key="3">
    <source>
        <dbReference type="Proteomes" id="UP000466472"/>
    </source>
</evidence>
<evidence type="ECO:0000313" key="1">
    <source>
        <dbReference type="EMBL" id="MZR87763.1"/>
    </source>
</evidence>
<organism evidence="2 4">
    <name type="scientific">Bifidobacterium longum</name>
    <dbReference type="NCBI Taxonomy" id="216816"/>
    <lineage>
        <taxon>Bacteria</taxon>
        <taxon>Bacillati</taxon>
        <taxon>Actinomycetota</taxon>
        <taxon>Actinomycetes</taxon>
        <taxon>Bifidobacteriales</taxon>
        <taxon>Bifidobacteriaceae</taxon>
        <taxon>Bifidobacterium</taxon>
    </lineage>
</organism>
<evidence type="ECO:0000313" key="4">
    <source>
        <dbReference type="Proteomes" id="UP000638311"/>
    </source>
</evidence>
<protein>
    <submittedName>
        <fullName evidence="2">Uncharacterized protein</fullName>
    </submittedName>
</protein>
<evidence type="ECO:0000313" key="2">
    <source>
        <dbReference type="EMBL" id="MZU07484.1"/>
    </source>
</evidence>
<proteinExistence type="predicted"/>
<sequence length="89" mass="9860">MGAVPQQPHEHVGHDVRGEFLLVRLVGLGERHAGRYRQRSRRVQAPVVDRHAADYRNAAVGVPLRLFREVAAGNGPETAETHGPGWLRP</sequence>
<dbReference type="EMBL" id="WXEF01000001">
    <property type="protein sequence ID" value="MZR87763.1"/>
    <property type="molecule type" value="Genomic_DNA"/>
</dbReference>
<dbReference type="Proteomes" id="UP000466472">
    <property type="component" value="Unassembled WGS sequence"/>
</dbReference>
<name>A0A6A2SF89_BIFLN</name>
<accession>A0A6A2SF89</accession>
<dbReference type="EMBL" id="WXDR01000001">
    <property type="protein sequence ID" value="MZU07484.1"/>
    <property type="molecule type" value="Genomic_DNA"/>
</dbReference>